<dbReference type="EMBL" id="SACQ01000001">
    <property type="protein sequence ID" value="RVU32699.1"/>
    <property type="molecule type" value="Genomic_DNA"/>
</dbReference>
<sequence length="175" mass="18543">MTNLCRRNGDRSDFPRPGFLIALLVIAMLGLAGCASNEPISANQLELIKSQMAQPTLRAHCPSGCDITYKDPRDKLHLPRQTNGWDFANNVVNKSVGIAPWAAVTKIAADGFKAAGHNTSNSYNSDSVDSSHDGDLINDSSSHVDSTAPPAVIEQPAPVIVNQPAPVIVKDGSGE</sequence>
<comment type="caution">
    <text evidence="2">The sequence shown here is derived from an EMBL/GenBank/DDBJ whole genome shotgun (WGS) entry which is preliminary data.</text>
</comment>
<keyword evidence="3" id="KW-1185">Reference proteome</keyword>
<evidence type="ECO:0000313" key="3">
    <source>
        <dbReference type="Proteomes" id="UP000282818"/>
    </source>
</evidence>
<proteinExistence type="predicted"/>
<gene>
    <name evidence="2" type="ORF">EOE65_03325</name>
</gene>
<dbReference type="RefSeq" id="WP_127692867.1">
    <property type="nucleotide sequence ID" value="NZ_SACQ01000001.1"/>
</dbReference>
<feature type="region of interest" description="Disordered" evidence="1">
    <location>
        <begin position="121"/>
        <end position="147"/>
    </location>
</feature>
<dbReference type="AlphaFoldDB" id="A0A437QE38"/>
<dbReference type="Proteomes" id="UP000282818">
    <property type="component" value="Unassembled WGS sequence"/>
</dbReference>
<evidence type="ECO:0000256" key="1">
    <source>
        <dbReference type="SAM" id="MobiDB-lite"/>
    </source>
</evidence>
<protein>
    <recommendedName>
        <fullName evidence="4">Lipoprotein</fullName>
    </recommendedName>
</protein>
<evidence type="ECO:0000313" key="2">
    <source>
        <dbReference type="EMBL" id="RVU32699.1"/>
    </source>
</evidence>
<accession>A0A437QE38</accession>
<reference evidence="2 3" key="1">
    <citation type="submission" date="2019-01" db="EMBL/GenBank/DDBJ databases">
        <authorList>
            <person name="Chen W.-M."/>
        </authorList>
    </citation>
    <scope>NUCLEOTIDE SEQUENCE [LARGE SCALE GENOMIC DNA]</scope>
    <source>
        <strain evidence="2 3">HPM-16</strain>
    </source>
</reference>
<organism evidence="2 3">
    <name type="scientific">Neptunomonas marina</name>
    <dbReference type="NCBI Taxonomy" id="1815562"/>
    <lineage>
        <taxon>Bacteria</taxon>
        <taxon>Pseudomonadati</taxon>
        <taxon>Pseudomonadota</taxon>
        <taxon>Gammaproteobacteria</taxon>
        <taxon>Oceanospirillales</taxon>
        <taxon>Oceanospirillaceae</taxon>
        <taxon>Neptunomonas</taxon>
    </lineage>
</organism>
<dbReference type="PROSITE" id="PS51257">
    <property type="entry name" value="PROKAR_LIPOPROTEIN"/>
    <property type="match status" value="1"/>
</dbReference>
<name>A0A437QE38_9GAMM</name>
<evidence type="ECO:0008006" key="4">
    <source>
        <dbReference type="Google" id="ProtNLM"/>
    </source>
</evidence>